<dbReference type="EMBL" id="CAUYUJ010014493">
    <property type="protein sequence ID" value="CAK0841944.1"/>
    <property type="molecule type" value="Genomic_DNA"/>
</dbReference>
<organism evidence="2 3">
    <name type="scientific">Prorocentrum cordatum</name>
    <dbReference type="NCBI Taxonomy" id="2364126"/>
    <lineage>
        <taxon>Eukaryota</taxon>
        <taxon>Sar</taxon>
        <taxon>Alveolata</taxon>
        <taxon>Dinophyceae</taxon>
        <taxon>Prorocentrales</taxon>
        <taxon>Prorocentraceae</taxon>
        <taxon>Prorocentrum</taxon>
    </lineage>
</organism>
<comment type="caution">
    <text evidence="2">The sequence shown here is derived from an EMBL/GenBank/DDBJ whole genome shotgun (WGS) entry which is preliminary data.</text>
</comment>
<feature type="compositionally biased region" description="Acidic residues" evidence="1">
    <location>
        <begin position="31"/>
        <end position="47"/>
    </location>
</feature>
<evidence type="ECO:0000313" key="2">
    <source>
        <dbReference type="EMBL" id="CAK0841944.1"/>
    </source>
</evidence>
<dbReference type="Proteomes" id="UP001189429">
    <property type="component" value="Unassembled WGS sequence"/>
</dbReference>
<protein>
    <submittedName>
        <fullName evidence="2">Uncharacterized protein</fullName>
    </submittedName>
</protein>
<sequence length="202" mass="22294">MRSPPARKRPAAADARRPRWKKGAFIHVPGGDDDDAAPIDQQDSDNDYEEKDVIICTICDKPVKADERRRRACRMHRKRGLAAKSAQGVAARSSEVCNNMGKLKANNPAKYKATVLSMVASGRRSAVKMAKFKSAIANVIRSDSTLRKEGGMFCNKLQYIAHRRYANGHTGKSALKTWAKDLADKSVFERKKGGQIIAAVPK</sequence>
<evidence type="ECO:0000256" key="1">
    <source>
        <dbReference type="SAM" id="MobiDB-lite"/>
    </source>
</evidence>
<reference evidence="2" key="1">
    <citation type="submission" date="2023-10" db="EMBL/GenBank/DDBJ databases">
        <authorList>
            <person name="Chen Y."/>
            <person name="Shah S."/>
            <person name="Dougan E. K."/>
            <person name="Thang M."/>
            <person name="Chan C."/>
        </authorList>
    </citation>
    <scope>NUCLEOTIDE SEQUENCE [LARGE SCALE GENOMIC DNA]</scope>
</reference>
<evidence type="ECO:0000313" key="3">
    <source>
        <dbReference type="Proteomes" id="UP001189429"/>
    </source>
</evidence>
<accession>A0ABN9T9T4</accession>
<feature type="compositionally biased region" description="Basic residues" evidence="1">
    <location>
        <begin position="1"/>
        <end position="10"/>
    </location>
</feature>
<proteinExistence type="predicted"/>
<keyword evidence="3" id="KW-1185">Reference proteome</keyword>
<gene>
    <name evidence="2" type="ORF">PCOR1329_LOCUS37004</name>
</gene>
<name>A0ABN9T9T4_9DINO</name>
<feature type="region of interest" description="Disordered" evidence="1">
    <location>
        <begin position="1"/>
        <end position="47"/>
    </location>
</feature>